<accession>A0ABR6Y8C4</accession>
<dbReference type="InterPro" id="IPR016181">
    <property type="entry name" value="Acyl_CoA_acyltransferase"/>
</dbReference>
<gene>
    <name evidence="2" type="ORF">H8K55_02320</name>
</gene>
<dbReference type="Gene3D" id="3.40.630.30">
    <property type="match status" value="1"/>
</dbReference>
<comment type="caution">
    <text evidence="2">The sequence shown here is derived from an EMBL/GenBank/DDBJ whole genome shotgun (WGS) entry which is preliminary data.</text>
</comment>
<organism evidence="2 3">
    <name type="scientific">Undibacterium flavidum</name>
    <dbReference type="NCBI Taxonomy" id="2762297"/>
    <lineage>
        <taxon>Bacteria</taxon>
        <taxon>Pseudomonadati</taxon>
        <taxon>Pseudomonadota</taxon>
        <taxon>Betaproteobacteria</taxon>
        <taxon>Burkholderiales</taxon>
        <taxon>Oxalobacteraceae</taxon>
        <taxon>Undibacterium</taxon>
    </lineage>
</organism>
<name>A0ABR6Y8C4_9BURK</name>
<dbReference type="EMBL" id="JACOGA010000002">
    <property type="protein sequence ID" value="MBC3872409.1"/>
    <property type="molecule type" value="Genomic_DNA"/>
</dbReference>
<evidence type="ECO:0000313" key="3">
    <source>
        <dbReference type="Proteomes" id="UP000624279"/>
    </source>
</evidence>
<dbReference type="PROSITE" id="PS51186">
    <property type="entry name" value="GNAT"/>
    <property type="match status" value="1"/>
</dbReference>
<keyword evidence="3" id="KW-1185">Reference proteome</keyword>
<dbReference type="Proteomes" id="UP000624279">
    <property type="component" value="Unassembled WGS sequence"/>
</dbReference>
<feature type="domain" description="N-acetyltransferase" evidence="1">
    <location>
        <begin position="3"/>
        <end position="140"/>
    </location>
</feature>
<dbReference type="PANTHER" id="PTHR13355:SF15">
    <property type="entry name" value="GCN5-RELATED N-ACETYLTRANSFERASE 3, CHLOROPLASTIC"/>
    <property type="match status" value="1"/>
</dbReference>
<sequence length="147" mass="17017">MITIIESPSTDHKEDIRSWLQEEYASTYEGFFVNWHVIEPCFAEGKVHCLAVDDRPIAFGMFTRSYISVMEVHPNYRGQGYGKKLAHHLLQVIESLGASEVYVHCAPETSAPFWESIGFSEIKRDGKEIYKRYCFRDSQSSKHRTSF</sequence>
<dbReference type="SUPFAM" id="SSF55729">
    <property type="entry name" value="Acyl-CoA N-acyltransferases (Nat)"/>
    <property type="match status" value="1"/>
</dbReference>
<dbReference type="InterPro" id="IPR000182">
    <property type="entry name" value="GNAT_dom"/>
</dbReference>
<evidence type="ECO:0000313" key="2">
    <source>
        <dbReference type="EMBL" id="MBC3872409.1"/>
    </source>
</evidence>
<dbReference type="RefSeq" id="WP_186940414.1">
    <property type="nucleotide sequence ID" value="NZ_JACOGA010000002.1"/>
</dbReference>
<protein>
    <submittedName>
        <fullName evidence="2">GNAT family N-acetyltransferase</fullName>
    </submittedName>
</protein>
<proteinExistence type="predicted"/>
<dbReference type="Pfam" id="PF00583">
    <property type="entry name" value="Acetyltransf_1"/>
    <property type="match status" value="1"/>
</dbReference>
<dbReference type="PANTHER" id="PTHR13355">
    <property type="entry name" value="GLUCOSAMINE 6-PHOSPHATE N-ACETYLTRANSFERASE"/>
    <property type="match status" value="1"/>
</dbReference>
<dbReference type="CDD" id="cd04301">
    <property type="entry name" value="NAT_SF"/>
    <property type="match status" value="1"/>
</dbReference>
<reference evidence="2 3" key="1">
    <citation type="submission" date="2020-08" db="EMBL/GenBank/DDBJ databases">
        <title>Novel species isolated from subtropical streams in China.</title>
        <authorList>
            <person name="Lu H."/>
        </authorList>
    </citation>
    <scope>NUCLEOTIDE SEQUENCE [LARGE SCALE GENOMIC DNA]</scope>
    <source>
        <strain evidence="2 3">LX15W</strain>
    </source>
</reference>
<dbReference type="InterPro" id="IPR039143">
    <property type="entry name" value="GNPNAT1-like"/>
</dbReference>
<evidence type="ECO:0000259" key="1">
    <source>
        <dbReference type="PROSITE" id="PS51186"/>
    </source>
</evidence>